<accession>A0A4E0PWD6</accession>
<dbReference type="Pfam" id="PF00072">
    <property type="entry name" value="Response_reg"/>
    <property type="match status" value="1"/>
</dbReference>
<evidence type="ECO:0000259" key="4">
    <source>
        <dbReference type="PROSITE" id="PS50110"/>
    </source>
</evidence>
<dbReference type="GO" id="GO:0000160">
    <property type="term" value="P:phosphorelay signal transduction system"/>
    <property type="evidence" value="ECO:0007669"/>
    <property type="project" value="UniProtKB-KW"/>
</dbReference>
<dbReference type="PROSITE" id="PS50110">
    <property type="entry name" value="RESPONSE_REGULATORY"/>
    <property type="match status" value="1"/>
</dbReference>
<gene>
    <name evidence="5" type="ORF">CUN85_12905</name>
</gene>
<evidence type="ECO:0000313" key="5">
    <source>
        <dbReference type="EMBL" id="TGC06502.1"/>
    </source>
</evidence>
<dbReference type="PANTHER" id="PTHR45339">
    <property type="entry name" value="HYBRID SIGNAL TRANSDUCTION HISTIDINE KINASE J"/>
    <property type="match status" value="1"/>
</dbReference>
<evidence type="ECO:0000313" key="6">
    <source>
        <dbReference type="Proteomes" id="UP000297295"/>
    </source>
</evidence>
<dbReference type="SMART" id="SM00448">
    <property type="entry name" value="REC"/>
    <property type="match status" value="1"/>
</dbReference>
<keyword evidence="1 3" id="KW-0597">Phosphoprotein</keyword>
<sequence>MANILVVEDNPLHLELLISILEIKGYEVEGVGDGEKALHSVKISNFDLILLDMHLPGMDGLEVLKRLKQNPLTRYIPVIAVTACAMKGDKEAIIGAGCVDYVSKPFEISNILYSTELIFSNLIAH</sequence>
<comment type="caution">
    <text evidence="5">The sequence shown here is derived from an EMBL/GenBank/DDBJ whole genome shotgun (WGS) entry which is preliminary data.</text>
</comment>
<keyword evidence="2" id="KW-0902">Two-component regulatory system</keyword>
<keyword evidence="6" id="KW-1185">Reference proteome</keyword>
<protein>
    <submittedName>
        <fullName evidence="5">Two-component system response regulator</fullName>
    </submittedName>
</protein>
<dbReference type="PANTHER" id="PTHR45339:SF1">
    <property type="entry name" value="HYBRID SIGNAL TRANSDUCTION HISTIDINE KINASE J"/>
    <property type="match status" value="1"/>
</dbReference>
<dbReference type="InterPro" id="IPR001789">
    <property type="entry name" value="Sig_transdc_resp-reg_receiver"/>
</dbReference>
<evidence type="ECO:0000256" key="1">
    <source>
        <dbReference type="ARBA" id="ARBA00022553"/>
    </source>
</evidence>
<dbReference type="AlphaFoldDB" id="A0A4E0PWD6"/>
<evidence type="ECO:0000256" key="2">
    <source>
        <dbReference type="ARBA" id="ARBA00023012"/>
    </source>
</evidence>
<dbReference type="InterPro" id="IPR011006">
    <property type="entry name" value="CheY-like_superfamily"/>
</dbReference>
<dbReference type="Proteomes" id="UP000297295">
    <property type="component" value="Unassembled WGS sequence"/>
</dbReference>
<dbReference type="EMBL" id="PGGK01000029">
    <property type="protein sequence ID" value="TGC06502.1"/>
    <property type="molecule type" value="Genomic_DNA"/>
</dbReference>
<dbReference type="SUPFAM" id="SSF52172">
    <property type="entry name" value="CheY-like"/>
    <property type="match status" value="1"/>
</dbReference>
<dbReference type="RefSeq" id="WP_135390691.1">
    <property type="nucleotide sequence ID" value="NZ_PGGK01000029.1"/>
</dbReference>
<evidence type="ECO:0000256" key="3">
    <source>
        <dbReference type="PROSITE-ProRule" id="PRU00169"/>
    </source>
</evidence>
<organism evidence="5 6">
    <name type="scientific">Methanolobus halotolerans</name>
    <dbReference type="NCBI Taxonomy" id="2052935"/>
    <lineage>
        <taxon>Archaea</taxon>
        <taxon>Methanobacteriati</taxon>
        <taxon>Methanobacteriota</taxon>
        <taxon>Stenosarchaea group</taxon>
        <taxon>Methanomicrobia</taxon>
        <taxon>Methanosarcinales</taxon>
        <taxon>Methanosarcinaceae</taxon>
        <taxon>Methanolobus</taxon>
    </lineage>
</organism>
<dbReference type="OrthoDB" id="9652at2157"/>
<feature type="domain" description="Response regulatory" evidence="4">
    <location>
        <begin position="3"/>
        <end position="119"/>
    </location>
</feature>
<reference evidence="5 6" key="1">
    <citation type="submission" date="2017-11" db="EMBL/GenBank/DDBJ databases">
        <title>Isolation and Characterization of Methanogenic Archaea from Saline Meromictic Lake at Siberia.</title>
        <authorList>
            <person name="Shen Y."/>
            <person name="Huang H.-H."/>
            <person name="Lai M.-C."/>
            <person name="Chen S.-C."/>
        </authorList>
    </citation>
    <scope>NUCLEOTIDE SEQUENCE [LARGE SCALE GENOMIC DNA]</scope>
    <source>
        <strain evidence="5 6">SY-01</strain>
    </source>
</reference>
<feature type="modified residue" description="4-aspartylphosphate" evidence="3">
    <location>
        <position position="52"/>
    </location>
</feature>
<name>A0A4E0PWD6_9EURY</name>
<dbReference type="Gene3D" id="3.40.50.2300">
    <property type="match status" value="1"/>
</dbReference>
<proteinExistence type="predicted"/>